<dbReference type="AlphaFoldDB" id="A0A238ZDN3"/>
<proteinExistence type="predicted"/>
<evidence type="ECO:0000313" key="3">
    <source>
        <dbReference type="Proteomes" id="UP000198379"/>
    </source>
</evidence>
<dbReference type="Pfam" id="PF00149">
    <property type="entry name" value="Metallophos"/>
    <property type="match status" value="1"/>
</dbReference>
<dbReference type="Proteomes" id="UP000198379">
    <property type="component" value="Unassembled WGS sequence"/>
</dbReference>
<name>A0A238ZDN3_9FLAO</name>
<dbReference type="EMBL" id="FZNY01000003">
    <property type="protein sequence ID" value="SNR81400.1"/>
    <property type="molecule type" value="Genomic_DNA"/>
</dbReference>
<accession>A0A238ZDN3</accession>
<protein>
    <submittedName>
        <fullName evidence="2">Calcineurin-like phosphoesterase</fullName>
    </submittedName>
</protein>
<dbReference type="PANTHER" id="PTHR37844:SF1">
    <property type="entry name" value="CALCINEURIN-LIKE PHOSPHOESTERASE DOMAIN-CONTAINING PROTEIN"/>
    <property type="match status" value="1"/>
</dbReference>
<dbReference type="Gene3D" id="3.60.21.10">
    <property type="match status" value="1"/>
</dbReference>
<dbReference type="SUPFAM" id="SSF56300">
    <property type="entry name" value="Metallo-dependent phosphatases"/>
    <property type="match status" value="1"/>
</dbReference>
<organism evidence="2 3">
    <name type="scientific">Dokdonia pacifica</name>
    <dbReference type="NCBI Taxonomy" id="1627892"/>
    <lineage>
        <taxon>Bacteria</taxon>
        <taxon>Pseudomonadati</taxon>
        <taxon>Bacteroidota</taxon>
        <taxon>Flavobacteriia</taxon>
        <taxon>Flavobacteriales</taxon>
        <taxon>Flavobacteriaceae</taxon>
        <taxon>Dokdonia</taxon>
    </lineage>
</organism>
<dbReference type="RefSeq" id="WP_179218133.1">
    <property type="nucleotide sequence ID" value="NZ_BMEP01000001.1"/>
</dbReference>
<sequence>MLVQVCSDLHLEFIQNRHWIREHPLVPKAEILLIAGDTFYLDEKIKTLDFIKKVADDFKAVYIVPGNHEYYGGYNVATALESTHESIMDNVFLVNNYSENINGVLFVFSTLWSNIQKHILAVMRGMTDFRKIQFNNEKFTVNHFNEIHEACFDFIKKEVKKEGKKIVVTHHLPSRLCNADEFKGSLLNDAFCVEKTNFILSNTIDYWVYGHSHRNLKDFKIGNTQMITNQLGYIGQNEHYHFNAEKVIKL</sequence>
<dbReference type="PANTHER" id="PTHR37844">
    <property type="entry name" value="SER/THR PROTEIN PHOSPHATASE SUPERFAMILY (AFU_ORTHOLOGUE AFUA_1G14840)"/>
    <property type="match status" value="1"/>
</dbReference>
<reference evidence="2 3" key="1">
    <citation type="submission" date="2017-06" db="EMBL/GenBank/DDBJ databases">
        <authorList>
            <person name="Kim H.J."/>
            <person name="Triplett B.A."/>
        </authorList>
    </citation>
    <scope>NUCLEOTIDE SEQUENCE [LARGE SCALE GENOMIC DNA]</scope>
    <source>
        <strain evidence="2 3">DSM 25597</strain>
    </source>
</reference>
<gene>
    <name evidence="2" type="ORF">SAMN06265376_103141</name>
</gene>
<feature type="domain" description="Calcineurin-like phosphoesterase" evidence="1">
    <location>
        <begin position="4"/>
        <end position="214"/>
    </location>
</feature>
<evidence type="ECO:0000313" key="2">
    <source>
        <dbReference type="EMBL" id="SNR81400.1"/>
    </source>
</evidence>
<dbReference type="GO" id="GO:0016787">
    <property type="term" value="F:hydrolase activity"/>
    <property type="evidence" value="ECO:0007669"/>
    <property type="project" value="InterPro"/>
</dbReference>
<evidence type="ECO:0000259" key="1">
    <source>
        <dbReference type="Pfam" id="PF00149"/>
    </source>
</evidence>
<keyword evidence="3" id="KW-1185">Reference proteome</keyword>
<dbReference type="InterPro" id="IPR029052">
    <property type="entry name" value="Metallo-depent_PP-like"/>
</dbReference>
<dbReference type="InterPro" id="IPR004843">
    <property type="entry name" value="Calcineurin-like_PHP"/>
</dbReference>